<dbReference type="Proteomes" id="UP001190700">
    <property type="component" value="Unassembled WGS sequence"/>
</dbReference>
<keyword evidence="1" id="KW-0175">Coiled coil</keyword>
<accession>A0AAE0C9H6</accession>
<feature type="coiled-coil region" evidence="1">
    <location>
        <begin position="1"/>
        <end position="42"/>
    </location>
</feature>
<comment type="caution">
    <text evidence="2">The sequence shown here is derived from an EMBL/GenBank/DDBJ whole genome shotgun (WGS) entry which is preliminary data.</text>
</comment>
<name>A0AAE0C9H6_9CHLO</name>
<keyword evidence="3" id="KW-1185">Reference proteome</keyword>
<dbReference type="AlphaFoldDB" id="A0AAE0C9H6"/>
<reference evidence="2 3" key="1">
    <citation type="journal article" date="2015" name="Genome Biol. Evol.">
        <title>Comparative Genomics of a Bacterivorous Green Alga Reveals Evolutionary Causalities and Consequences of Phago-Mixotrophic Mode of Nutrition.</title>
        <authorList>
            <person name="Burns J.A."/>
            <person name="Paasch A."/>
            <person name="Narechania A."/>
            <person name="Kim E."/>
        </authorList>
    </citation>
    <scope>NUCLEOTIDE SEQUENCE [LARGE SCALE GENOMIC DNA]</scope>
    <source>
        <strain evidence="2 3">PLY_AMNH</strain>
    </source>
</reference>
<protein>
    <submittedName>
        <fullName evidence="2">Uncharacterized protein</fullName>
    </submittedName>
</protein>
<proteinExistence type="predicted"/>
<organism evidence="2 3">
    <name type="scientific">Cymbomonas tetramitiformis</name>
    <dbReference type="NCBI Taxonomy" id="36881"/>
    <lineage>
        <taxon>Eukaryota</taxon>
        <taxon>Viridiplantae</taxon>
        <taxon>Chlorophyta</taxon>
        <taxon>Pyramimonadophyceae</taxon>
        <taxon>Pyramimonadales</taxon>
        <taxon>Pyramimonadaceae</taxon>
        <taxon>Cymbomonas</taxon>
    </lineage>
</organism>
<evidence type="ECO:0000256" key="1">
    <source>
        <dbReference type="SAM" id="Coils"/>
    </source>
</evidence>
<dbReference type="EMBL" id="LGRX02026433">
    <property type="protein sequence ID" value="KAK3250877.1"/>
    <property type="molecule type" value="Genomic_DNA"/>
</dbReference>
<gene>
    <name evidence="2" type="ORF">CYMTET_39766</name>
</gene>
<evidence type="ECO:0000313" key="2">
    <source>
        <dbReference type="EMBL" id="KAK3250877.1"/>
    </source>
</evidence>
<sequence>MQEEERQLECAEKEERQAKAAVEKAKRTQDKELERIAIAQRKEQRDAKKATAVAAQHARNAASARLLFPGRVRRPAGGGVVPGFRPVLRMWEDASVNNGATPSPSEPEAAFLEAQSANFSLQMG</sequence>
<evidence type="ECO:0000313" key="3">
    <source>
        <dbReference type="Proteomes" id="UP001190700"/>
    </source>
</evidence>